<evidence type="ECO:0000313" key="2">
    <source>
        <dbReference type="Proteomes" id="UP000499080"/>
    </source>
</evidence>
<dbReference type="AlphaFoldDB" id="A0A4Y2HJ19"/>
<proteinExistence type="predicted"/>
<sequence>MAGYGRLRSQSVKRKRYVVTVREQIFRYQELIILTKYEKPLAVLSKKDNMLLCFQIGNLLGYNKVRELFIVEVQKLPSLDYKQLPKLDCLNQWDY</sequence>
<reference evidence="1 2" key="1">
    <citation type="journal article" date="2019" name="Sci. Rep.">
        <title>Orb-weaving spider Araneus ventricosus genome elucidates the spidroin gene catalogue.</title>
        <authorList>
            <person name="Kono N."/>
            <person name="Nakamura H."/>
            <person name="Ohtoshi R."/>
            <person name="Moran D.A.P."/>
            <person name="Shinohara A."/>
            <person name="Yoshida Y."/>
            <person name="Fujiwara M."/>
            <person name="Mori M."/>
            <person name="Tomita M."/>
            <person name="Arakawa K."/>
        </authorList>
    </citation>
    <scope>NUCLEOTIDE SEQUENCE [LARGE SCALE GENOMIC DNA]</scope>
</reference>
<gene>
    <name evidence="1" type="ORF">AVEN_213551_1</name>
</gene>
<keyword evidence="2" id="KW-1185">Reference proteome</keyword>
<dbReference type="Proteomes" id="UP000499080">
    <property type="component" value="Unassembled WGS sequence"/>
</dbReference>
<protein>
    <submittedName>
        <fullName evidence="1">Uncharacterized protein</fullName>
    </submittedName>
</protein>
<organism evidence="1 2">
    <name type="scientific">Araneus ventricosus</name>
    <name type="common">Orbweaver spider</name>
    <name type="synonym">Epeira ventricosa</name>
    <dbReference type="NCBI Taxonomy" id="182803"/>
    <lineage>
        <taxon>Eukaryota</taxon>
        <taxon>Metazoa</taxon>
        <taxon>Ecdysozoa</taxon>
        <taxon>Arthropoda</taxon>
        <taxon>Chelicerata</taxon>
        <taxon>Arachnida</taxon>
        <taxon>Araneae</taxon>
        <taxon>Araneomorphae</taxon>
        <taxon>Entelegynae</taxon>
        <taxon>Araneoidea</taxon>
        <taxon>Araneidae</taxon>
        <taxon>Araneus</taxon>
    </lineage>
</organism>
<comment type="caution">
    <text evidence="1">The sequence shown here is derived from an EMBL/GenBank/DDBJ whole genome shotgun (WGS) entry which is preliminary data.</text>
</comment>
<dbReference type="EMBL" id="BGPR01001969">
    <property type="protein sequence ID" value="GBM65270.1"/>
    <property type="molecule type" value="Genomic_DNA"/>
</dbReference>
<accession>A0A4Y2HJ19</accession>
<name>A0A4Y2HJ19_ARAVE</name>
<evidence type="ECO:0000313" key="1">
    <source>
        <dbReference type="EMBL" id="GBM65270.1"/>
    </source>
</evidence>